<reference evidence="9" key="1">
    <citation type="submission" date="2021-09" db="EMBL/GenBank/DDBJ databases">
        <title>Network and meta-omics reveal the key degrader and cooperation patterns in an efficient 1,4-dioxane-degrading microbial community.</title>
        <authorList>
            <person name="Dai C."/>
        </authorList>
    </citation>
    <scope>NUCLEOTIDE SEQUENCE</scope>
    <source>
        <strain evidence="9">ZM13</strain>
    </source>
</reference>
<dbReference type="InterPro" id="IPR055361">
    <property type="entry name" value="tRNA_methyltr_TrmB_bact"/>
</dbReference>
<feature type="binding site" evidence="7">
    <location>
        <position position="94"/>
    </location>
    <ligand>
        <name>S-adenosyl-L-methionine</name>
        <dbReference type="ChEBI" id="CHEBI:59789"/>
    </ligand>
</feature>
<feature type="binding site" evidence="7">
    <location>
        <position position="121"/>
    </location>
    <ligand>
        <name>S-adenosyl-L-methionine</name>
        <dbReference type="ChEBI" id="CHEBI:59789"/>
    </ligand>
</feature>
<proteinExistence type="inferred from homology"/>
<sequence>MTADDDSCHPGEPPREHAFYGRRKGKKLRTAQAAHLAADLPRLSIALDEVGTEPLAALFPQPVRAVRLEIGFGGGEHLVSEAARHPEIGYIGAEAFLNGIAKATARVAELGLSNVRLYGDDVIPLLDRLPPGALERIDLLYPDPWPKRRHWKRRFVQADNIDRFARLLAPGGHFRFATDIEHYAAWTLRQLLADPRFDWTAERADDWRLAWDGWPGTRYEAKALREGRRPGYYEFRRR</sequence>
<feature type="binding site" evidence="7">
    <location>
        <position position="179"/>
    </location>
    <ligand>
        <name>substrate</name>
    </ligand>
</feature>
<evidence type="ECO:0000256" key="8">
    <source>
        <dbReference type="SAM" id="MobiDB-lite"/>
    </source>
</evidence>
<dbReference type="PANTHER" id="PTHR23417">
    <property type="entry name" value="3-DEOXY-D-MANNO-OCTULOSONIC-ACID TRANSFERASE/TRNA GUANINE-N 7 - -METHYLTRANSFERASE"/>
    <property type="match status" value="1"/>
</dbReference>
<protein>
    <recommendedName>
        <fullName evidence="7">tRNA (guanine-N(7)-)-methyltransferase</fullName>
        <ecNumber evidence="7">2.1.1.33</ecNumber>
    </recommendedName>
    <alternativeName>
        <fullName evidence="7">tRNA (guanine(46)-N(7))-methyltransferase</fullName>
    </alternativeName>
    <alternativeName>
        <fullName evidence="7">tRNA(m7G46)-methyltransferase</fullName>
    </alternativeName>
</protein>
<evidence type="ECO:0000256" key="1">
    <source>
        <dbReference type="ARBA" id="ARBA00000142"/>
    </source>
</evidence>
<evidence type="ECO:0000256" key="2">
    <source>
        <dbReference type="ARBA" id="ARBA00003015"/>
    </source>
</evidence>
<keyword evidence="3 7" id="KW-0489">Methyltransferase</keyword>
<dbReference type="EC" id="2.1.1.33" evidence="7"/>
<dbReference type="GO" id="GO:0008176">
    <property type="term" value="F:tRNA (guanine(46)-N7)-methyltransferase activity"/>
    <property type="evidence" value="ECO:0007669"/>
    <property type="project" value="UniProtKB-UniRule"/>
</dbReference>
<evidence type="ECO:0000256" key="5">
    <source>
        <dbReference type="ARBA" id="ARBA00022691"/>
    </source>
</evidence>
<name>A0A9E7CW66_9HYPH</name>
<feature type="binding site" evidence="7">
    <location>
        <position position="143"/>
    </location>
    <ligand>
        <name>S-adenosyl-L-methionine</name>
        <dbReference type="ChEBI" id="CHEBI:59789"/>
    </ligand>
</feature>
<evidence type="ECO:0000313" key="9">
    <source>
        <dbReference type="EMBL" id="UOK72083.1"/>
    </source>
</evidence>
<accession>A0A9E7CW66</accession>
<dbReference type="KEGG" id="apol:K9D25_05020"/>
<comment type="catalytic activity">
    <reaction evidence="1 7">
        <text>guanosine(46) in tRNA + S-adenosyl-L-methionine = N(7)-methylguanosine(46) in tRNA + S-adenosyl-L-homocysteine</text>
        <dbReference type="Rhea" id="RHEA:42708"/>
        <dbReference type="Rhea" id="RHEA-COMP:10188"/>
        <dbReference type="Rhea" id="RHEA-COMP:10189"/>
        <dbReference type="ChEBI" id="CHEBI:57856"/>
        <dbReference type="ChEBI" id="CHEBI:59789"/>
        <dbReference type="ChEBI" id="CHEBI:74269"/>
        <dbReference type="ChEBI" id="CHEBI:74480"/>
        <dbReference type="EC" id="2.1.1.33"/>
    </reaction>
</comment>
<evidence type="ECO:0000256" key="6">
    <source>
        <dbReference type="ARBA" id="ARBA00022694"/>
    </source>
</evidence>
<dbReference type="RefSeq" id="WP_244379880.1">
    <property type="nucleotide sequence ID" value="NZ_CP083239.1"/>
</dbReference>
<dbReference type="GO" id="GO:0043527">
    <property type="term" value="C:tRNA methyltransferase complex"/>
    <property type="evidence" value="ECO:0007669"/>
    <property type="project" value="TreeGrafter"/>
</dbReference>
<dbReference type="PANTHER" id="PTHR23417:SF14">
    <property type="entry name" value="PENTACOTRIPEPTIDE-REPEAT REGION OF PRORP DOMAIN-CONTAINING PROTEIN"/>
    <property type="match status" value="1"/>
</dbReference>
<dbReference type="PROSITE" id="PS51625">
    <property type="entry name" value="SAM_MT_TRMB"/>
    <property type="match status" value="1"/>
</dbReference>
<gene>
    <name evidence="7 9" type="primary">trmB</name>
    <name evidence="9" type="ORF">K9D25_05020</name>
</gene>
<comment type="caution">
    <text evidence="7">Lacks conserved residue(s) required for the propagation of feature annotation.</text>
</comment>
<keyword evidence="5 7" id="KW-0949">S-adenosyl-L-methionine</keyword>
<keyword evidence="6 7" id="KW-0819">tRNA processing</keyword>
<comment type="similarity">
    <text evidence="7">Belongs to the class I-like SAM-binding methyltransferase superfamily. TrmB family.</text>
</comment>
<evidence type="ECO:0000256" key="3">
    <source>
        <dbReference type="ARBA" id="ARBA00022603"/>
    </source>
</evidence>
<dbReference type="Pfam" id="PF02390">
    <property type="entry name" value="Methyltransf_4"/>
    <property type="match status" value="1"/>
</dbReference>
<dbReference type="SUPFAM" id="SSF53335">
    <property type="entry name" value="S-adenosyl-L-methionine-dependent methyltransferases"/>
    <property type="match status" value="1"/>
</dbReference>
<feature type="compositionally biased region" description="Basic and acidic residues" evidence="8">
    <location>
        <begin position="1"/>
        <end position="19"/>
    </location>
</feature>
<comment type="pathway">
    <text evidence="7">tRNA modification; N(7)-methylguanine-tRNA biosynthesis.</text>
</comment>
<dbReference type="HAMAP" id="MF_01057">
    <property type="entry name" value="tRNA_methyltr_TrmB"/>
    <property type="match status" value="1"/>
</dbReference>
<feature type="region of interest" description="Disordered" evidence="8">
    <location>
        <begin position="1"/>
        <end position="24"/>
    </location>
</feature>
<feature type="binding site" evidence="7">
    <location>
        <position position="69"/>
    </location>
    <ligand>
        <name>S-adenosyl-L-methionine</name>
        <dbReference type="ChEBI" id="CHEBI:59789"/>
    </ligand>
</feature>
<dbReference type="InterPro" id="IPR003358">
    <property type="entry name" value="tRNA_(Gua-N-7)_MeTrfase_Trmb"/>
</dbReference>
<dbReference type="EMBL" id="CP083239">
    <property type="protein sequence ID" value="UOK72083.1"/>
    <property type="molecule type" value="Genomic_DNA"/>
</dbReference>
<evidence type="ECO:0000256" key="7">
    <source>
        <dbReference type="HAMAP-Rule" id="MF_01057"/>
    </source>
</evidence>
<dbReference type="Proteomes" id="UP000831684">
    <property type="component" value="Chromosome"/>
</dbReference>
<feature type="binding site" evidence="7">
    <location>
        <begin position="217"/>
        <end position="220"/>
    </location>
    <ligand>
        <name>substrate</name>
    </ligand>
</feature>
<dbReference type="NCBIfam" id="TIGR00091">
    <property type="entry name" value="tRNA (guanosine(46)-N7)-methyltransferase TrmB"/>
    <property type="match status" value="1"/>
</dbReference>
<dbReference type="InterPro" id="IPR029063">
    <property type="entry name" value="SAM-dependent_MTases_sf"/>
</dbReference>
<dbReference type="Gene3D" id="3.40.50.150">
    <property type="entry name" value="Vaccinia Virus protein VP39"/>
    <property type="match status" value="1"/>
</dbReference>
<organism evidence="9 10">
    <name type="scientific">Ancylobacter polymorphus</name>
    <dbReference type="NCBI Taxonomy" id="223390"/>
    <lineage>
        <taxon>Bacteria</taxon>
        <taxon>Pseudomonadati</taxon>
        <taxon>Pseudomonadota</taxon>
        <taxon>Alphaproteobacteria</taxon>
        <taxon>Hyphomicrobiales</taxon>
        <taxon>Xanthobacteraceae</taxon>
        <taxon>Ancylobacter</taxon>
    </lineage>
</organism>
<evidence type="ECO:0000313" key="10">
    <source>
        <dbReference type="Proteomes" id="UP000831684"/>
    </source>
</evidence>
<keyword evidence="4 7" id="KW-0808">Transferase</keyword>
<feature type="binding site" evidence="7">
    <location>
        <position position="147"/>
    </location>
    <ligand>
        <name>substrate</name>
    </ligand>
</feature>
<comment type="function">
    <text evidence="2 7">Catalyzes the formation of N(7)-methylguanine at position 46 (m7G46) in tRNA.</text>
</comment>
<evidence type="ECO:0000256" key="4">
    <source>
        <dbReference type="ARBA" id="ARBA00022679"/>
    </source>
</evidence>
<dbReference type="AlphaFoldDB" id="A0A9E7CW66"/>